<name>A0A5C9A1T7_9GAMM</name>
<keyword evidence="3" id="KW-1185">Reference proteome</keyword>
<feature type="transmembrane region" description="Helical" evidence="1">
    <location>
        <begin position="134"/>
        <end position="153"/>
    </location>
</feature>
<organism evidence="2 3">
    <name type="scientific">Parahaliea aestuarii</name>
    <dbReference type="NCBI Taxonomy" id="1852021"/>
    <lineage>
        <taxon>Bacteria</taxon>
        <taxon>Pseudomonadati</taxon>
        <taxon>Pseudomonadota</taxon>
        <taxon>Gammaproteobacteria</taxon>
        <taxon>Cellvibrionales</taxon>
        <taxon>Halieaceae</taxon>
        <taxon>Parahaliea</taxon>
    </lineage>
</organism>
<dbReference type="AlphaFoldDB" id="A0A5C9A1T7"/>
<feature type="transmembrane region" description="Helical" evidence="1">
    <location>
        <begin position="159"/>
        <end position="183"/>
    </location>
</feature>
<proteinExistence type="predicted"/>
<dbReference type="Proteomes" id="UP000321933">
    <property type="component" value="Unassembled WGS sequence"/>
</dbReference>
<keyword evidence="1" id="KW-1133">Transmembrane helix</keyword>
<feature type="transmembrane region" description="Helical" evidence="1">
    <location>
        <begin position="12"/>
        <end position="29"/>
    </location>
</feature>
<keyword evidence="1" id="KW-0472">Membrane</keyword>
<comment type="caution">
    <text evidence="2">The sequence shown here is derived from an EMBL/GenBank/DDBJ whole genome shotgun (WGS) entry which is preliminary data.</text>
</comment>
<evidence type="ECO:0000313" key="3">
    <source>
        <dbReference type="Proteomes" id="UP000321933"/>
    </source>
</evidence>
<keyword evidence="1" id="KW-0812">Transmembrane</keyword>
<sequence>MISELFNQNPEILAILIAIAGFVLAGLLARLTERWLIRLEAYLRRRARGRLEDVDLRVLRRSLRAGVYYGTLVIFLLLALQALSISLVRDWLDRLLQYIPQLILGGFIILSGYLLGVIVRSIVAGLMGLSSDHLVPRFAQLLVLLAAVLTGLAQTAVDISFLSNVIVILLGFFFGGLSLAFALGSRQLVENLLARRALDRYRIGDEVRINGSQGRIIEMLSTAVVLEAEQGILTIPTAQFAAGEVLLLREASEAVTGTGTGVNREP</sequence>
<dbReference type="RefSeq" id="WP_148062518.1">
    <property type="nucleotide sequence ID" value="NZ_VRYZ01000001.1"/>
</dbReference>
<gene>
    <name evidence="2" type="ORF">FVW59_01830</name>
</gene>
<accession>A0A5C9A1T7</accession>
<dbReference type="OrthoDB" id="5734959at2"/>
<dbReference type="Pfam" id="PF05552">
    <property type="entry name" value="MS_channel_1st_1"/>
    <property type="match status" value="1"/>
</dbReference>
<feature type="transmembrane region" description="Helical" evidence="1">
    <location>
        <begin position="99"/>
        <end position="122"/>
    </location>
</feature>
<evidence type="ECO:0000313" key="2">
    <source>
        <dbReference type="EMBL" id="TXS94676.1"/>
    </source>
</evidence>
<evidence type="ECO:0000256" key="1">
    <source>
        <dbReference type="SAM" id="Phobius"/>
    </source>
</evidence>
<reference evidence="2 3" key="1">
    <citation type="submission" date="2019-08" db="EMBL/GenBank/DDBJ databases">
        <title>Parahaliea maris sp. nov., isolated from the surface seawater.</title>
        <authorList>
            <person name="Liu Y."/>
        </authorList>
    </citation>
    <scope>NUCLEOTIDE SEQUENCE [LARGE SCALE GENOMIC DNA]</scope>
    <source>
        <strain evidence="2 3">S2-26</strain>
    </source>
</reference>
<dbReference type="EMBL" id="VRYZ01000001">
    <property type="protein sequence ID" value="TXS94676.1"/>
    <property type="molecule type" value="Genomic_DNA"/>
</dbReference>
<feature type="transmembrane region" description="Helical" evidence="1">
    <location>
        <begin position="67"/>
        <end position="87"/>
    </location>
</feature>
<protein>
    <submittedName>
        <fullName evidence="2">Mechanosensitive ion channel</fullName>
    </submittedName>
</protein>
<dbReference type="InterPro" id="IPR008910">
    <property type="entry name" value="MSC_TM_helix"/>
</dbReference>